<dbReference type="Pfam" id="PF04519">
    <property type="entry name" value="Bactofilin"/>
    <property type="match status" value="1"/>
</dbReference>
<dbReference type="RefSeq" id="WP_377604093.1">
    <property type="nucleotide sequence ID" value="NZ_JBHUME010000009.1"/>
</dbReference>
<gene>
    <name evidence="3" type="ORF">ACFSUF_15700</name>
</gene>
<comment type="similarity">
    <text evidence="1">Belongs to the bactofilin family.</text>
</comment>
<dbReference type="EMBL" id="JBHUME010000009">
    <property type="protein sequence ID" value="MFD2613861.1"/>
    <property type="molecule type" value="Genomic_DNA"/>
</dbReference>
<dbReference type="PANTHER" id="PTHR35024">
    <property type="entry name" value="HYPOTHETICAL CYTOSOLIC PROTEIN"/>
    <property type="match status" value="1"/>
</dbReference>
<accession>A0ABW5PGJ7</accession>
<feature type="region of interest" description="Disordered" evidence="2">
    <location>
        <begin position="125"/>
        <end position="148"/>
    </location>
</feature>
<proteinExistence type="inferred from homology"/>
<comment type="caution">
    <text evidence="3">The sequence shown here is derived from an EMBL/GenBank/DDBJ whole genome shotgun (WGS) entry which is preliminary data.</text>
</comment>
<dbReference type="Proteomes" id="UP001597541">
    <property type="component" value="Unassembled WGS sequence"/>
</dbReference>
<protein>
    <submittedName>
        <fullName evidence="3">Polymer-forming cytoskeletal protein</fullName>
    </submittedName>
</protein>
<dbReference type="InterPro" id="IPR007607">
    <property type="entry name" value="BacA/B"/>
</dbReference>
<sequence length="148" mass="15102">MFSKKKAKLNPNATDTLVGEGTIFDGKIVSEAGVRIEGQVTGGIDCQGDVAVGENGVVKSSISAREVTIAGAVHGNVTAKGKLTILASGKLFGNTNAASFIIEEGGIFQGVSKMAAASVREEEARAAGRQAESQPASIVPPGERTVVF</sequence>
<organism evidence="3 4">
    <name type="scientific">Paenibacillus gansuensis</name>
    <dbReference type="NCBI Taxonomy" id="306542"/>
    <lineage>
        <taxon>Bacteria</taxon>
        <taxon>Bacillati</taxon>
        <taxon>Bacillota</taxon>
        <taxon>Bacilli</taxon>
        <taxon>Bacillales</taxon>
        <taxon>Paenibacillaceae</taxon>
        <taxon>Paenibacillus</taxon>
    </lineage>
</organism>
<evidence type="ECO:0000256" key="2">
    <source>
        <dbReference type="SAM" id="MobiDB-lite"/>
    </source>
</evidence>
<evidence type="ECO:0000313" key="3">
    <source>
        <dbReference type="EMBL" id="MFD2613861.1"/>
    </source>
</evidence>
<evidence type="ECO:0000256" key="1">
    <source>
        <dbReference type="ARBA" id="ARBA00044755"/>
    </source>
</evidence>
<reference evidence="4" key="1">
    <citation type="journal article" date="2019" name="Int. J. Syst. Evol. Microbiol.">
        <title>The Global Catalogue of Microorganisms (GCM) 10K type strain sequencing project: providing services to taxonomists for standard genome sequencing and annotation.</title>
        <authorList>
            <consortium name="The Broad Institute Genomics Platform"/>
            <consortium name="The Broad Institute Genome Sequencing Center for Infectious Disease"/>
            <person name="Wu L."/>
            <person name="Ma J."/>
        </authorList>
    </citation>
    <scope>NUCLEOTIDE SEQUENCE [LARGE SCALE GENOMIC DNA]</scope>
    <source>
        <strain evidence="4">KCTC 3950</strain>
    </source>
</reference>
<evidence type="ECO:0000313" key="4">
    <source>
        <dbReference type="Proteomes" id="UP001597541"/>
    </source>
</evidence>
<name>A0ABW5PGJ7_9BACL</name>
<keyword evidence="4" id="KW-1185">Reference proteome</keyword>
<dbReference type="PANTHER" id="PTHR35024:SF4">
    <property type="entry name" value="POLYMER-FORMING CYTOSKELETAL PROTEIN"/>
    <property type="match status" value="1"/>
</dbReference>